<dbReference type="PANTHER" id="PTHR43611:SF3">
    <property type="entry name" value="FLAVIN MONONUCLEOTIDE HYDROLASE 1, CHLOROPLATIC"/>
    <property type="match status" value="1"/>
</dbReference>
<dbReference type="Pfam" id="PF00702">
    <property type="entry name" value="Hydrolase"/>
    <property type="match status" value="1"/>
</dbReference>
<accession>A0A9D9H1N9</accession>
<dbReference type="InterPro" id="IPR036412">
    <property type="entry name" value="HAD-like_sf"/>
</dbReference>
<dbReference type="Proteomes" id="UP000823615">
    <property type="component" value="Unassembled WGS sequence"/>
</dbReference>
<reference evidence="1" key="2">
    <citation type="journal article" date="2021" name="PeerJ">
        <title>Extensive microbial diversity within the chicken gut microbiome revealed by metagenomics and culture.</title>
        <authorList>
            <person name="Gilroy R."/>
            <person name="Ravi A."/>
            <person name="Getino M."/>
            <person name="Pursley I."/>
            <person name="Horton D.L."/>
            <person name="Alikhan N.F."/>
            <person name="Baker D."/>
            <person name="Gharbi K."/>
            <person name="Hall N."/>
            <person name="Watson M."/>
            <person name="Adriaenssens E.M."/>
            <person name="Foster-Nyarko E."/>
            <person name="Jarju S."/>
            <person name="Secka A."/>
            <person name="Antonio M."/>
            <person name="Oren A."/>
            <person name="Chaudhuri R.R."/>
            <person name="La Ragione R."/>
            <person name="Hildebrand F."/>
            <person name="Pallen M.J."/>
        </authorList>
    </citation>
    <scope>NUCLEOTIDE SEQUENCE</scope>
    <source>
        <strain evidence="1">7293</strain>
    </source>
</reference>
<gene>
    <name evidence="1" type="ORF">IAA97_01700</name>
</gene>
<keyword evidence="1" id="KW-0378">Hydrolase</keyword>
<proteinExistence type="predicted"/>
<name>A0A9D9H1N9_9SPIO</name>
<organism evidence="1 2">
    <name type="scientific">Candidatus Ornithospirochaeta stercoripullorum</name>
    <dbReference type="NCBI Taxonomy" id="2840899"/>
    <lineage>
        <taxon>Bacteria</taxon>
        <taxon>Pseudomonadati</taxon>
        <taxon>Spirochaetota</taxon>
        <taxon>Spirochaetia</taxon>
        <taxon>Spirochaetales</taxon>
        <taxon>Spirochaetaceae</taxon>
        <taxon>Spirochaetaceae incertae sedis</taxon>
        <taxon>Candidatus Ornithospirochaeta</taxon>
    </lineage>
</organism>
<dbReference type="Gene3D" id="3.40.50.1000">
    <property type="entry name" value="HAD superfamily/HAD-like"/>
    <property type="match status" value="1"/>
</dbReference>
<protein>
    <submittedName>
        <fullName evidence="1">HAD hydrolase-like protein</fullName>
    </submittedName>
</protein>
<dbReference type="EMBL" id="JADIMT010000030">
    <property type="protein sequence ID" value="MBO8435680.1"/>
    <property type="molecule type" value="Genomic_DNA"/>
</dbReference>
<reference evidence="1" key="1">
    <citation type="submission" date="2020-10" db="EMBL/GenBank/DDBJ databases">
        <authorList>
            <person name="Gilroy R."/>
        </authorList>
    </citation>
    <scope>NUCLEOTIDE SEQUENCE</scope>
    <source>
        <strain evidence="1">7293</strain>
    </source>
</reference>
<dbReference type="Gene3D" id="1.10.150.240">
    <property type="entry name" value="Putative phosphatase, domain 2"/>
    <property type="match status" value="1"/>
</dbReference>
<dbReference type="AlphaFoldDB" id="A0A9D9H1N9"/>
<dbReference type="InterPro" id="IPR023214">
    <property type="entry name" value="HAD_sf"/>
</dbReference>
<dbReference type="GO" id="GO:0016787">
    <property type="term" value="F:hydrolase activity"/>
    <property type="evidence" value="ECO:0007669"/>
    <property type="project" value="UniProtKB-KW"/>
</dbReference>
<comment type="caution">
    <text evidence="1">The sequence shown here is derived from an EMBL/GenBank/DDBJ whole genome shotgun (WGS) entry which is preliminary data.</text>
</comment>
<evidence type="ECO:0000313" key="2">
    <source>
        <dbReference type="Proteomes" id="UP000823615"/>
    </source>
</evidence>
<dbReference type="PANTHER" id="PTHR43611">
    <property type="entry name" value="ALPHA-D-GLUCOSE 1-PHOSPHATE PHOSPHATASE"/>
    <property type="match status" value="1"/>
</dbReference>
<dbReference type="SUPFAM" id="SSF56784">
    <property type="entry name" value="HAD-like"/>
    <property type="match status" value="1"/>
</dbReference>
<dbReference type="SFLD" id="SFLDS00003">
    <property type="entry name" value="Haloacid_Dehalogenase"/>
    <property type="match status" value="1"/>
</dbReference>
<evidence type="ECO:0000313" key="1">
    <source>
        <dbReference type="EMBL" id="MBO8435680.1"/>
    </source>
</evidence>
<sequence length="196" mass="22456">MKLFIFDCGEVILKNVDTFKALADYIGIEHSELLSDYSKYEMALMDGYMSPDDYYRHLEMKYAVVIDSDPFAAFFHPEVDFAMLSYVEKLRANGYRCVVGSNTFRPHWEIIKKLDGNPLGFFDALYPSHEIHVSKPEKAFFRYICSEEGVQCDEAVLIDDRKENTDSAASLGLSVLEYSGYGKEGRAEAFFSSYMK</sequence>
<dbReference type="InterPro" id="IPR023198">
    <property type="entry name" value="PGP-like_dom2"/>
</dbReference>
<dbReference type="SFLD" id="SFLDG01129">
    <property type="entry name" value="C1.5:_HAD__Beta-PGM__Phosphata"/>
    <property type="match status" value="1"/>
</dbReference>